<sequence length="488" mass="56006">MDSIKQIWEEVEEKLVKIKESFAKNPFEMAEFERGVHAQFNRLERDFIKQTLEEKDDQIRGSLKRLDNWVIVRQDTKKLLALSGPIVFKKTLFKNKTDGHSEYLIDKILGIESHERITEASKAQILEEAVQTSYRRGGDAACVSEDKVSKETVKDILHTLRFPEEKKADSKKTVDYLYIDADEDHISLQFKEHKGDLEIGENHWKNNCVLGKIVYVYEGIEPDSPKSKRCHLKNPHYFCGVYDGDDNAKLWDAVYNYIDDNYDVNKITNIYLNADGGGWISAGKKRIDGITTVLDGFHMQKYLLKITGHLLDSADDARTKLIDIIYSGKKAKFRSEIKNIASYSESESRQKKIMEAGDYILNNWEAARIRVIGKDAVKGCSAEGHVSHILSDRMSSRPHGWSRIGADKMCRLRAYYKNGGDMLELVRYQKEEPVAAGAEYSQILSSSEILSSERNKHGLVGKYYDQMNQSLSLQTKEKLYFNSQIWTL</sequence>
<dbReference type="AlphaFoldDB" id="A0A317FZ30"/>
<evidence type="ECO:0000313" key="3">
    <source>
        <dbReference type="EMBL" id="PWT28051.1"/>
    </source>
</evidence>
<comment type="similarity">
    <text evidence="1">Belongs to the UPF0236 family.</text>
</comment>
<organism evidence="2 4">
    <name type="scientific">Butyrivibrio fibrisolvens</name>
    <dbReference type="NCBI Taxonomy" id="831"/>
    <lineage>
        <taxon>Bacteria</taxon>
        <taxon>Bacillati</taxon>
        <taxon>Bacillota</taxon>
        <taxon>Clostridia</taxon>
        <taxon>Lachnospirales</taxon>
        <taxon>Lachnospiraceae</taxon>
        <taxon>Butyrivibrio</taxon>
    </lineage>
</organism>
<dbReference type="EMBL" id="NXNG01000001">
    <property type="protein sequence ID" value="PWT28051.1"/>
    <property type="molecule type" value="Genomic_DNA"/>
</dbReference>
<reference evidence="2 4" key="1">
    <citation type="submission" date="2017-09" db="EMBL/GenBank/DDBJ databases">
        <title>High-quality draft genome sequence of Butyrivibrio fibrisolvens INBov1, isolated from cow rumen.</title>
        <authorList>
            <person name="Rodriguez Hernaez J."/>
            <person name="Rivarola M."/>
            <person name="Paniego N."/>
            <person name="Cravero S."/>
            <person name="Ceron Cucchi M."/>
            <person name="Martinez M.C."/>
        </authorList>
    </citation>
    <scope>NUCLEOTIDE SEQUENCE [LARGE SCALE GENOMIC DNA]</scope>
    <source>
        <strain evidence="2 4">INBov1</strain>
    </source>
</reference>
<name>A0A317FZ30_BUTFI</name>
<dbReference type="NCBIfam" id="NF033529">
    <property type="entry name" value="transpos_ISLre2"/>
    <property type="match status" value="1"/>
</dbReference>
<dbReference type="Proteomes" id="UP000245488">
    <property type="component" value="Chromosome"/>
</dbReference>
<accession>A0A317FZ30</accession>
<evidence type="ECO:0008006" key="5">
    <source>
        <dbReference type="Google" id="ProtNLM"/>
    </source>
</evidence>
<comment type="caution">
    <text evidence="2">The sequence shown here is derived from an EMBL/GenBank/DDBJ whole genome shotgun (WGS) entry which is preliminary data.</text>
</comment>
<evidence type="ECO:0000256" key="1">
    <source>
        <dbReference type="ARBA" id="ARBA00006539"/>
    </source>
</evidence>
<keyword evidence="4" id="KW-1185">Reference proteome</keyword>
<proteinExistence type="inferred from homology"/>
<dbReference type="EMBL" id="NXNG01000001">
    <property type="protein sequence ID" value="PWT26984.1"/>
    <property type="molecule type" value="Genomic_DNA"/>
</dbReference>
<evidence type="ECO:0000313" key="2">
    <source>
        <dbReference type="EMBL" id="PWT26984.1"/>
    </source>
</evidence>
<dbReference type="Pfam" id="PF06782">
    <property type="entry name" value="UPF0236"/>
    <property type="match status" value="1"/>
</dbReference>
<gene>
    <name evidence="2" type="ORF">CPT75_07635</name>
    <name evidence="3" type="ORF">CPT75_13505</name>
</gene>
<dbReference type="RefSeq" id="WP_110072629.1">
    <property type="nucleotide sequence ID" value="NZ_CM009896.1"/>
</dbReference>
<dbReference type="InterPro" id="IPR009620">
    <property type="entry name" value="UPF0236"/>
</dbReference>
<evidence type="ECO:0000313" key="4">
    <source>
        <dbReference type="Proteomes" id="UP000245488"/>
    </source>
</evidence>
<protein>
    <recommendedName>
        <fullName evidence="5">ISLre2 family transposase</fullName>
    </recommendedName>
</protein>